<dbReference type="EMBL" id="LT607750">
    <property type="protein sequence ID" value="SCG36378.1"/>
    <property type="molecule type" value="Genomic_DNA"/>
</dbReference>
<sequence length="298" mass="30505">MADPTYPAIAAKAALVEISVAAAVIPAAWPVAQIVYFNQCDPETIMRKGGDWLSMYDQLGTARDNLDSAVGTLTPAQWSGRDRDAFGVHVRKYEVQVIGTQVLAVTVGVTMLCVGAILLCLVVAYTVVSTILFAFATFIAAAAATVVGSPAAASALATANSFAASALGFLKGIEAMAEAVATGGAAAIAAAGAFDVGMQLGTGRTDVLKDLVQATVDGLDNVAAGFLSKWERDFVGYGIHSSGRHIAGSPNGPGYLIYGGMTQVAPAGADADGDTVWGTSGVVDNVWSRVFGGDVWNH</sequence>
<gene>
    <name evidence="2" type="ORF">GA0070609_0249</name>
</gene>
<organism evidence="2 3">
    <name type="scientific">Micromonospora echinaurantiaca</name>
    <dbReference type="NCBI Taxonomy" id="47857"/>
    <lineage>
        <taxon>Bacteria</taxon>
        <taxon>Bacillati</taxon>
        <taxon>Actinomycetota</taxon>
        <taxon>Actinomycetes</taxon>
        <taxon>Micromonosporales</taxon>
        <taxon>Micromonosporaceae</taxon>
        <taxon>Micromonospora</taxon>
    </lineage>
</organism>
<evidence type="ECO:0000313" key="3">
    <source>
        <dbReference type="Proteomes" id="UP000198217"/>
    </source>
</evidence>
<protein>
    <submittedName>
        <fullName evidence="2">Uncharacterized protein</fullName>
    </submittedName>
</protein>
<reference evidence="2" key="1">
    <citation type="submission" date="2016-06" db="EMBL/GenBank/DDBJ databases">
        <authorList>
            <person name="Kjaerup R.B."/>
            <person name="Dalgaard T.S."/>
            <person name="Juul-Madsen H.R."/>
        </authorList>
    </citation>
    <scope>NUCLEOTIDE SEQUENCE [LARGE SCALE GENOMIC DNA]</scope>
    <source>
        <strain evidence="2">DSM 43904</strain>
    </source>
</reference>
<dbReference type="Proteomes" id="UP000198217">
    <property type="component" value="Chromosome I"/>
</dbReference>
<keyword evidence="1" id="KW-0812">Transmembrane</keyword>
<name>A0A1C5GRG6_9ACTN</name>
<dbReference type="RefSeq" id="WP_088992079.1">
    <property type="nucleotide sequence ID" value="NZ_LT607750.1"/>
</dbReference>
<dbReference type="AlphaFoldDB" id="A0A1C5GRG6"/>
<feature type="transmembrane region" description="Helical" evidence="1">
    <location>
        <begin position="131"/>
        <end position="153"/>
    </location>
</feature>
<keyword evidence="3" id="KW-1185">Reference proteome</keyword>
<keyword evidence="1" id="KW-0472">Membrane</keyword>
<keyword evidence="1" id="KW-1133">Transmembrane helix</keyword>
<accession>A0A1C5GRG6</accession>
<feature type="transmembrane region" description="Helical" evidence="1">
    <location>
        <begin position="102"/>
        <end position="125"/>
    </location>
</feature>
<proteinExistence type="predicted"/>
<evidence type="ECO:0000313" key="2">
    <source>
        <dbReference type="EMBL" id="SCG36378.1"/>
    </source>
</evidence>
<evidence type="ECO:0000256" key="1">
    <source>
        <dbReference type="SAM" id="Phobius"/>
    </source>
</evidence>